<dbReference type="SUPFAM" id="SSF88946">
    <property type="entry name" value="Sigma2 domain of RNA polymerase sigma factors"/>
    <property type="match status" value="1"/>
</dbReference>
<dbReference type="InterPro" id="IPR013325">
    <property type="entry name" value="RNA_pol_sigma_r2"/>
</dbReference>
<dbReference type="InterPro" id="IPR013324">
    <property type="entry name" value="RNA_pol_sigma_r3/r4-like"/>
</dbReference>
<dbReference type="NCBIfam" id="NF005413">
    <property type="entry name" value="PRK06986.1"/>
    <property type="match status" value="1"/>
</dbReference>
<sequence>MQRAEAAAPDMSPRLLRLWRRYKKSRAPELREQLILEYAPLVKYVAGRLAVMLPPHVEFDDLVSYGVFGLVEAVERYDFERGVKFETYAAARIRGAIIDGLRSADWVPRSVRQKARALEKELVRLESHLGRAASDDEVAQALGMTVQEYDRLLAELSGASLVSLDEVWVADPEEESQLRLLETVSDSAAPGPEESLEERELRRLVAEAIDRLPERERLVVALYYHDGLTLKEIGRVLGVTESRVCQIHTKAILRLRAYLAAHG</sequence>
<dbReference type="Gene3D" id="1.10.1740.10">
    <property type="match status" value="1"/>
</dbReference>
<dbReference type="SUPFAM" id="SSF88659">
    <property type="entry name" value="Sigma3 and sigma4 domains of RNA polymerase sigma factors"/>
    <property type="match status" value="2"/>
</dbReference>
<dbReference type="InterPro" id="IPR007630">
    <property type="entry name" value="RNA_pol_sigma70_r4"/>
</dbReference>
<keyword evidence="3 5" id="KW-0238">DNA-binding</keyword>
<evidence type="ECO:0000256" key="5">
    <source>
        <dbReference type="RuleBase" id="RU362124"/>
    </source>
</evidence>
<dbReference type="InterPro" id="IPR012845">
    <property type="entry name" value="RNA_pol_sigma_FliA_WhiG"/>
</dbReference>
<dbReference type="PANTHER" id="PTHR30385:SF7">
    <property type="entry name" value="RNA POLYMERASE SIGMA FACTOR FLIA"/>
    <property type="match status" value="1"/>
</dbReference>
<evidence type="ECO:0000313" key="9">
    <source>
        <dbReference type="Proteomes" id="UP001333102"/>
    </source>
</evidence>
<dbReference type="InterPro" id="IPR007624">
    <property type="entry name" value="RNA_pol_sigma70_r3"/>
</dbReference>
<dbReference type="Proteomes" id="UP001333102">
    <property type="component" value="Chromosome"/>
</dbReference>
<accession>A0ABZ1BLC9</accession>
<dbReference type="NCBIfam" id="TIGR02937">
    <property type="entry name" value="sigma70-ECF"/>
    <property type="match status" value="1"/>
</dbReference>
<dbReference type="EMBL" id="CP141614">
    <property type="protein sequence ID" value="WRP13318.1"/>
    <property type="molecule type" value="Genomic_DNA"/>
</dbReference>
<dbReference type="InterPro" id="IPR014284">
    <property type="entry name" value="RNA_pol_sigma-70_dom"/>
</dbReference>
<comment type="similarity">
    <text evidence="5">Belongs to the sigma-70 factor family.</text>
</comment>
<dbReference type="InterPro" id="IPR000943">
    <property type="entry name" value="RNA_pol_sigma70"/>
</dbReference>
<gene>
    <name evidence="8" type="primary">whiG</name>
    <name evidence="8" type="ORF">VLY81_07590</name>
</gene>
<dbReference type="Gene3D" id="1.20.140.160">
    <property type="match status" value="1"/>
</dbReference>
<dbReference type="InterPro" id="IPR007627">
    <property type="entry name" value="RNA_pol_sigma70_r2"/>
</dbReference>
<dbReference type="NCBIfam" id="TIGR02479">
    <property type="entry name" value="FliA_WhiG"/>
    <property type="match status" value="1"/>
</dbReference>
<evidence type="ECO:0000256" key="3">
    <source>
        <dbReference type="ARBA" id="ARBA00023125"/>
    </source>
</evidence>
<feature type="domain" description="RNA polymerase sigma-70" evidence="7">
    <location>
        <begin position="229"/>
        <end position="255"/>
    </location>
</feature>
<name>A0ABZ1BLC9_9FIRM</name>
<dbReference type="Pfam" id="PF04545">
    <property type="entry name" value="Sigma70_r4"/>
    <property type="match status" value="1"/>
</dbReference>
<organism evidence="8 9">
    <name type="scientific">Geochorda subterranea</name>
    <dbReference type="NCBI Taxonomy" id="3109564"/>
    <lineage>
        <taxon>Bacteria</taxon>
        <taxon>Bacillati</taxon>
        <taxon>Bacillota</taxon>
        <taxon>Limnochordia</taxon>
        <taxon>Limnochordales</taxon>
        <taxon>Geochordaceae</taxon>
        <taxon>Geochorda</taxon>
    </lineage>
</organism>
<dbReference type="PIRSF" id="PIRSF000770">
    <property type="entry name" value="RNA_pol_sigma-SigE/K"/>
    <property type="match status" value="1"/>
</dbReference>
<keyword evidence="9" id="KW-1185">Reference proteome</keyword>
<dbReference type="CDD" id="cd06171">
    <property type="entry name" value="Sigma70_r4"/>
    <property type="match status" value="1"/>
</dbReference>
<feature type="domain" description="RNA polymerase sigma-70" evidence="6">
    <location>
        <begin position="61"/>
        <end position="74"/>
    </location>
</feature>
<reference evidence="9" key="1">
    <citation type="submission" date="2023-12" db="EMBL/GenBank/DDBJ databases">
        <title>Novel isolates from deep terrestrial aquifers shed light on the physiology and ecology of the class Limnochordia.</title>
        <authorList>
            <person name="Karnachuk O.V."/>
            <person name="Lukina A.P."/>
            <person name="Avakyan M.R."/>
            <person name="Kadnikov V."/>
            <person name="Begmatov S."/>
            <person name="Beletsky A.V."/>
            <person name="Mardanov A.V."/>
            <person name="Ravin N.V."/>
        </authorList>
    </citation>
    <scope>NUCLEOTIDE SEQUENCE [LARGE SCALE GENOMIC DNA]</scope>
    <source>
        <strain evidence="9">LN</strain>
    </source>
</reference>
<dbReference type="Pfam" id="PF04542">
    <property type="entry name" value="Sigma70_r2"/>
    <property type="match status" value="1"/>
</dbReference>
<keyword evidence="4 5" id="KW-0804">Transcription</keyword>
<evidence type="ECO:0000256" key="4">
    <source>
        <dbReference type="ARBA" id="ARBA00023163"/>
    </source>
</evidence>
<proteinExistence type="inferred from homology"/>
<dbReference type="RefSeq" id="WP_324667563.1">
    <property type="nucleotide sequence ID" value="NZ_CP141614.1"/>
</dbReference>
<evidence type="ECO:0000259" key="7">
    <source>
        <dbReference type="PROSITE" id="PS00716"/>
    </source>
</evidence>
<dbReference type="PROSITE" id="PS00715">
    <property type="entry name" value="SIGMA70_1"/>
    <property type="match status" value="1"/>
</dbReference>
<evidence type="ECO:0000259" key="6">
    <source>
        <dbReference type="PROSITE" id="PS00715"/>
    </source>
</evidence>
<dbReference type="PROSITE" id="PS00716">
    <property type="entry name" value="SIGMA70_2"/>
    <property type="match status" value="1"/>
</dbReference>
<dbReference type="PANTHER" id="PTHR30385">
    <property type="entry name" value="SIGMA FACTOR F FLAGELLAR"/>
    <property type="match status" value="1"/>
</dbReference>
<protein>
    <recommendedName>
        <fullName evidence="5">RNA polymerase sigma factor</fullName>
    </recommendedName>
</protein>
<evidence type="ECO:0000313" key="8">
    <source>
        <dbReference type="EMBL" id="WRP13318.1"/>
    </source>
</evidence>
<dbReference type="PRINTS" id="PR00046">
    <property type="entry name" value="SIGMA70FCT"/>
</dbReference>
<evidence type="ECO:0000256" key="1">
    <source>
        <dbReference type="ARBA" id="ARBA00023015"/>
    </source>
</evidence>
<keyword evidence="2 5" id="KW-0731">Sigma factor</keyword>
<evidence type="ECO:0000256" key="2">
    <source>
        <dbReference type="ARBA" id="ARBA00023082"/>
    </source>
</evidence>
<dbReference type="NCBIfam" id="NF004935">
    <property type="entry name" value="PRK06288.1"/>
    <property type="match status" value="1"/>
</dbReference>
<keyword evidence="1 5" id="KW-0805">Transcription regulation</keyword>
<comment type="function">
    <text evidence="5">Sigma factors are initiation factors that promote the attachment of RNA polymerase to specific initiation sites and are then released.</text>
</comment>
<dbReference type="Pfam" id="PF04539">
    <property type="entry name" value="Sigma70_r3"/>
    <property type="match status" value="1"/>
</dbReference>